<feature type="transmembrane region" description="Helical" evidence="1">
    <location>
        <begin position="20"/>
        <end position="37"/>
    </location>
</feature>
<evidence type="ECO:0000256" key="1">
    <source>
        <dbReference type="SAM" id="Phobius"/>
    </source>
</evidence>
<dbReference type="Proteomes" id="UP001601992">
    <property type="component" value="Unassembled WGS sequence"/>
</dbReference>
<dbReference type="EMBL" id="JBIAQY010000005">
    <property type="protein sequence ID" value="MFF3569556.1"/>
    <property type="molecule type" value="Genomic_DNA"/>
</dbReference>
<keyword evidence="1" id="KW-1133">Transmembrane helix</keyword>
<sequence length="96" mass="10449">MPQFPTAPEPIPLRRRGRMLWLLALPGVLYCLAPFVANRIEPRVAGVPFLIVYLLAVTVLTGPVVGLVARFDPAHRAGAPEYVPVDDHPEPSAEDA</sequence>
<proteinExistence type="predicted"/>
<dbReference type="RefSeq" id="WP_040819134.1">
    <property type="nucleotide sequence ID" value="NZ_JBIAQY010000005.1"/>
</dbReference>
<gene>
    <name evidence="2" type="ORF">ACFYXQ_17440</name>
</gene>
<keyword evidence="3" id="KW-1185">Reference proteome</keyword>
<evidence type="ECO:0000313" key="2">
    <source>
        <dbReference type="EMBL" id="MFF3569556.1"/>
    </source>
</evidence>
<keyword evidence="1" id="KW-0812">Transmembrane</keyword>
<dbReference type="InterPro" id="IPR021741">
    <property type="entry name" value="DUF3311"/>
</dbReference>
<feature type="transmembrane region" description="Helical" evidence="1">
    <location>
        <begin position="49"/>
        <end position="69"/>
    </location>
</feature>
<name>A0ABW6S307_9NOCA</name>
<keyword evidence="1" id="KW-0472">Membrane</keyword>
<evidence type="ECO:0000313" key="3">
    <source>
        <dbReference type="Proteomes" id="UP001601992"/>
    </source>
</evidence>
<protein>
    <submittedName>
        <fullName evidence="2">DUF3311 domain-containing protein</fullName>
    </submittedName>
</protein>
<reference evidence="2 3" key="1">
    <citation type="submission" date="2024-10" db="EMBL/GenBank/DDBJ databases">
        <title>The Natural Products Discovery Center: Release of the First 8490 Sequenced Strains for Exploring Actinobacteria Biosynthetic Diversity.</title>
        <authorList>
            <person name="Kalkreuter E."/>
            <person name="Kautsar S.A."/>
            <person name="Yang D."/>
            <person name="Bader C.D."/>
            <person name="Teijaro C.N."/>
            <person name="Fluegel L."/>
            <person name="Davis C.M."/>
            <person name="Simpson J.R."/>
            <person name="Lauterbach L."/>
            <person name="Steele A.D."/>
            <person name="Gui C."/>
            <person name="Meng S."/>
            <person name="Li G."/>
            <person name="Viehrig K."/>
            <person name="Ye F."/>
            <person name="Su P."/>
            <person name="Kiefer A.F."/>
            <person name="Nichols A."/>
            <person name="Cepeda A.J."/>
            <person name="Yan W."/>
            <person name="Fan B."/>
            <person name="Jiang Y."/>
            <person name="Adhikari A."/>
            <person name="Zheng C.-J."/>
            <person name="Schuster L."/>
            <person name="Cowan T.M."/>
            <person name="Smanski M.J."/>
            <person name="Chevrette M.G."/>
            <person name="De Carvalho L.P.S."/>
            <person name="Shen B."/>
        </authorList>
    </citation>
    <scope>NUCLEOTIDE SEQUENCE [LARGE SCALE GENOMIC DNA]</scope>
    <source>
        <strain evidence="2 3">NPDC002593</strain>
    </source>
</reference>
<dbReference type="Pfam" id="PF11755">
    <property type="entry name" value="DUF3311"/>
    <property type="match status" value="1"/>
</dbReference>
<accession>A0ABW6S307</accession>
<comment type="caution">
    <text evidence="2">The sequence shown here is derived from an EMBL/GenBank/DDBJ whole genome shotgun (WGS) entry which is preliminary data.</text>
</comment>
<organism evidence="2 3">
    <name type="scientific">Nocardia jiangxiensis</name>
    <dbReference type="NCBI Taxonomy" id="282685"/>
    <lineage>
        <taxon>Bacteria</taxon>
        <taxon>Bacillati</taxon>
        <taxon>Actinomycetota</taxon>
        <taxon>Actinomycetes</taxon>
        <taxon>Mycobacteriales</taxon>
        <taxon>Nocardiaceae</taxon>
        <taxon>Nocardia</taxon>
    </lineage>
</organism>